<protein>
    <recommendedName>
        <fullName evidence="3">Recombination-associated protein RdgC</fullName>
    </recommendedName>
</protein>
<reference evidence="6" key="1">
    <citation type="submission" date="2022-04" db="EMBL/GenBank/DDBJ databases">
        <title>Alcanivorax sp. CY1518 draft genome sequence.</title>
        <authorList>
            <person name="Zhao G."/>
            <person name="An M."/>
        </authorList>
    </citation>
    <scope>NUCLEOTIDE SEQUENCE</scope>
    <source>
        <strain evidence="6">CY1518</strain>
    </source>
</reference>
<keyword evidence="4" id="KW-0963">Cytoplasm</keyword>
<comment type="similarity">
    <text evidence="2">Belongs to the RdgC family.</text>
</comment>
<evidence type="ECO:0000313" key="7">
    <source>
        <dbReference type="Proteomes" id="UP001165524"/>
    </source>
</evidence>
<proteinExistence type="inferred from homology"/>
<accession>A0ABT0E5D2</accession>
<comment type="caution">
    <text evidence="6">The sequence shown here is derived from an EMBL/GenBank/DDBJ whole genome shotgun (WGS) entry which is preliminary data.</text>
</comment>
<evidence type="ECO:0000256" key="4">
    <source>
        <dbReference type="ARBA" id="ARBA00022490"/>
    </source>
</evidence>
<dbReference type="Proteomes" id="UP001165524">
    <property type="component" value="Unassembled WGS sequence"/>
</dbReference>
<dbReference type="PANTHER" id="PTHR38103">
    <property type="entry name" value="RECOMBINATION-ASSOCIATED PROTEIN RDGC"/>
    <property type="match status" value="1"/>
</dbReference>
<keyword evidence="5" id="KW-0233">DNA recombination</keyword>
<organism evidence="6 7">
    <name type="scientific">Alcanivorax quisquiliarum</name>
    <dbReference type="NCBI Taxonomy" id="2933565"/>
    <lineage>
        <taxon>Bacteria</taxon>
        <taxon>Pseudomonadati</taxon>
        <taxon>Pseudomonadota</taxon>
        <taxon>Gammaproteobacteria</taxon>
        <taxon>Oceanospirillales</taxon>
        <taxon>Alcanivoracaceae</taxon>
        <taxon>Alcanivorax</taxon>
    </lineage>
</organism>
<keyword evidence="7" id="KW-1185">Reference proteome</keyword>
<evidence type="ECO:0000256" key="5">
    <source>
        <dbReference type="ARBA" id="ARBA00023172"/>
    </source>
</evidence>
<gene>
    <name evidence="6" type="ORF">MU846_04860</name>
</gene>
<evidence type="ECO:0000313" key="6">
    <source>
        <dbReference type="EMBL" id="MCK0537034.1"/>
    </source>
</evidence>
<dbReference type="NCBIfam" id="NF001464">
    <property type="entry name" value="PRK00321.1-5"/>
    <property type="match status" value="1"/>
</dbReference>
<name>A0ABT0E5D2_9GAMM</name>
<dbReference type="PANTHER" id="PTHR38103:SF1">
    <property type="entry name" value="RECOMBINATION-ASSOCIATED PROTEIN RDGC"/>
    <property type="match status" value="1"/>
</dbReference>
<evidence type="ECO:0000256" key="3">
    <source>
        <dbReference type="ARBA" id="ARBA00022296"/>
    </source>
</evidence>
<dbReference type="RefSeq" id="WP_246949152.1">
    <property type="nucleotide sequence ID" value="NZ_JALKII010000002.1"/>
</dbReference>
<dbReference type="InterPro" id="IPR007476">
    <property type="entry name" value="RdgC"/>
</dbReference>
<sequence length="300" mass="33936">MWIKNLCVFQSPEPFAFSAAELEEYLDATRCPKITSQALSVEGFVPPLKDQAAMLHIGEGLLYCVYQETARLLPGAVVKEELEERVLEIEAKEGRRPGRKERADLKDEITFELMPRAFTRSRRTHLLIDTLRHRVLIDSASDTRAEQALSMLRKAVGSLPVTRPTANISPATQMSAWLKDPAQLPAGFTLGDRCELKSTSDEGASVRFTAVDLSREEILAHLETDMQVVKLNLVWNDEFEFDLTDTLQLKRIKPLDIAQDNLDNLRDDDALAELMARISLQNGLLRTVLDRLYQHFEATE</sequence>
<dbReference type="EMBL" id="JALKII010000002">
    <property type="protein sequence ID" value="MCK0537034.1"/>
    <property type="molecule type" value="Genomic_DNA"/>
</dbReference>
<dbReference type="Pfam" id="PF04381">
    <property type="entry name" value="RdgC"/>
    <property type="match status" value="1"/>
</dbReference>
<comment type="subcellular location">
    <subcellularLocation>
        <location evidence="1">Cytoplasm</location>
        <location evidence="1">Nucleoid</location>
    </subcellularLocation>
</comment>
<evidence type="ECO:0000256" key="2">
    <source>
        <dbReference type="ARBA" id="ARBA00008657"/>
    </source>
</evidence>
<evidence type="ECO:0000256" key="1">
    <source>
        <dbReference type="ARBA" id="ARBA00004453"/>
    </source>
</evidence>